<dbReference type="InterPro" id="IPR015943">
    <property type="entry name" value="WD40/YVTN_repeat-like_dom_sf"/>
</dbReference>
<feature type="repeat" description="WD" evidence="6">
    <location>
        <begin position="830"/>
        <end position="868"/>
    </location>
</feature>
<feature type="domain" description="Anaphase-promoting complex subunit 4-like WD40" evidence="9">
    <location>
        <begin position="685"/>
        <end position="736"/>
    </location>
</feature>
<dbReference type="InterPro" id="IPR056327">
    <property type="entry name" value="ARMC9_CTLH-like_dom"/>
</dbReference>
<feature type="region of interest" description="Disordered" evidence="7">
    <location>
        <begin position="294"/>
        <end position="397"/>
    </location>
</feature>
<evidence type="ECO:0000313" key="11">
    <source>
        <dbReference type="EMBL" id="CAI9739040.1"/>
    </source>
</evidence>
<dbReference type="InterPro" id="IPR001680">
    <property type="entry name" value="WD40_rpt"/>
</dbReference>
<sequence>MAAAATHVDELVKEYLLQRGLTSSFRAFELELKNEKEKGLRVDKLLDQLQQYISSFDLTSLREYWSRLNTRLFSRLDQRYMAGVRKMEVGLLKFYLIYATQNNKHDKIMEFFEKLTTELQNQPEFREWFILPFVRNPEEHPLFSIHFTRQWQETYFLSLHNFLSAVLQVIHILFLYAFKDFILCDFSLIPFPPRPTLLAFEEDTLQKKKILQENEMLKMKLHAQIQAEAAKHSNSGERRHTVSADLVHPSEELIFDFSGLSDESLNEKTKKTGKRFALNFSSSPLLGKKLSVATLKKSESSTAPKEVPKSSKNRNNQGFPIINGAQANTSGLKVGSFGNISGSPSHSEESLSGVASSRSRHQMEEYEKQRRALLGLSDSSRSKDKRPSEGDVTASRYQGSQRLANFFRSSSQAEIDVNSTSPDIRSTGSSPSNFMIGCLNESPSFSLNDRHGQGQVQGRSGSDPALGEASSSILFGGMKKDLSDNEAYGRADKLQAMESNSPSNYSKVSDDSEELPFLLLSQEEYGEHRSGICYCRFSNSGQYVASLDADGVVKVWTWSPQPATKATCMAKSPFLSLEWSQKSDRLLLLGNRSGNIRLFDVKDKRSVVEACTDQSYPRICCLCSSPSTNQFVCSATTSKMKSGSVTSGNGGQSTAAASRIGRLSIWNLKTMKMEKTLPIDGGGFVAVNCCAFNHNGQLLIVGAVDGAVRMFDMQQQKTIAKWAAHEGEVLSLQFSSDETSCFTMGIDNKFYQWSILQPGKKLTEFVIFHTATSPIIINKPFSGRETLYGRSFAFDSEGHYMLTCHKNEGIIYEINSEGSSGCYADKHMLLKGHQGLVTTVDWSPSVDTRICLTGSLDGKVKISTMLTK</sequence>
<dbReference type="InterPro" id="IPR006594">
    <property type="entry name" value="LisH"/>
</dbReference>
<feature type="domain" description="ARMC9 CTLH-like" evidence="10">
    <location>
        <begin position="47"/>
        <end position="168"/>
    </location>
</feature>
<organism evidence="11 12">
    <name type="scientific">Octopus vulgaris</name>
    <name type="common">Common octopus</name>
    <dbReference type="NCBI Taxonomy" id="6645"/>
    <lineage>
        <taxon>Eukaryota</taxon>
        <taxon>Metazoa</taxon>
        <taxon>Spiralia</taxon>
        <taxon>Lophotrochozoa</taxon>
        <taxon>Mollusca</taxon>
        <taxon>Cephalopoda</taxon>
        <taxon>Coleoidea</taxon>
        <taxon>Octopodiformes</taxon>
        <taxon>Octopoda</taxon>
        <taxon>Incirrata</taxon>
        <taxon>Octopodidae</taxon>
        <taxon>Octopus</taxon>
    </lineage>
</organism>
<dbReference type="InterPro" id="IPR036322">
    <property type="entry name" value="WD40_repeat_dom_sf"/>
</dbReference>
<dbReference type="GO" id="GO:0051898">
    <property type="term" value="P:negative regulation of phosphatidylinositol 3-kinase/protein kinase B signal transduction"/>
    <property type="evidence" value="ECO:0007669"/>
    <property type="project" value="InterPro"/>
</dbReference>
<evidence type="ECO:0000256" key="3">
    <source>
        <dbReference type="ARBA" id="ARBA00006128"/>
    </source>
</evidence>
<keyword evidence="8" id="KW-0812">Transmembrane</keyword>
<keyword evidence="8" id="KW-1133">Transmembrane helix</keyword>
<keyword evidence="8" id="KW-0472">Membrane</keyword>
<gene>
    <name evidence="11" type="ORF">OCTVUL_1B024986</name>
</gene>
<comment type="subcellular location">
    <subcellularLocation>
        <location evidence="1">Early endosome membrane</location>
        <topology evidence="1">Peripheral membrane protein</topology>
    </subcellularLocation>
    <subcellularLocation>
        <location evidence="2">Late endosome membrane</location>
    </subcellularLocation>
</comment>
<dbReference type="InterPro" id="IPR024977">
    <property type="entry name" value="Apc4-like_WD40_dom"/>
</dbReference>
<dbReference type="Pfam" id="PF12894">
    <property type="entry name" value="ANAPC4_WD40"/>
    <property type="match status" value="1"/>
</dbReference>
<dbReference type="PROSITE" id="PS50896">
    <property type="entry name" value="LISH"/>
    <property type="match status" value="1"/>
</dbReference>
<dbReference type="GO" id="GO:0031901">
    <property type="term" value="C:early endosome membrane"/>
    <property type="evidence" value="ECO:0007669"/>
    <property type="project" value="UniProtKB-SubCell"/>
</dbReference>
<dbReference type="GO" id="GO:0045022">
    <property type="term" value="P:early endosome to late endosome transport"/>
    <property type="evidence" value="ECO:0007669"/>
    <property type="project" value="InterPro"/>
</dbReference>
<dbReference type="PANTHER" id="PTHR13083">
    <property type="entry name" value="WD REPEAT-CONTAINING PROTEIN 91"/>
    <property type="match status" value="1"/>
</dbReference>
<accession>A0AA36FHL7</accession>
<proteinExistence type="inferred from homology"/>
<protein>
    <recommendedName>
        <fullName evidence="4">WD repeat-containing protein 91</fullName>
    </recommendedName>
</protein>
<evidence type="ECO:0000256" key="1">
    <source>
        <dbReference type="ARBA" id="ARBA00004220"/>
    </source>
</evidence>
<feature type="repeat" description="WD" evidence="6">
    <location>
        <begin position="525"/>
        <end position="556"/>
    </location>
</feature>
<evidence type="ECO:0000256" key="2">
    <source>
        <dbReference type="ARBA" id="ARBA00004414"/>
    </source>
</evidence>
<dbReference type="PANTHER" id="PTHR13083:SF3">
    <property type="entry name" value="WD REPEAT-CONTAINING PROTEIN 91"/>
    <property type="match status" value="1"/>
</dbReference>
<feature type="transmembrane region" description="Helical" evidence="8">
    <location>
        <begin position="155"/>
        <end position="178"/>
    </location>
</feature>
<keyword evidence="6" id="KW-0853">WD repeat</keyword>
<dbReference type="Gene3D" id="2.130.10.10">
    <property type="entry name" value="YVTN repeat-like/Quinoprotein amine dehydrogenase"/>
    <property type="match status" value="2"/>
</dbReference>
<comment type="similarity">
    <text evidence="3">Belongs to the WD repeat WDR91 family.</text>
</comment>
<dbReference type="Pfam" id="PF00400">
    <property type="entry name" value="WD40"/>
    <property type="match status" value="2"/>
</dbReference>
<dbReference type="SMART" id="SM00320">
    <property type="entry name" value="WD40"/>
    <property type="match status" value="5"/>
</dbReference>
<evidence type="ECO:0000256" key="6">
    <source>
        <dbReference type="PROSITE-ProRule" id="PRU00221"/>
    </source>
</evidence>
<dbReference type="EMBL" id="OX597835">
    <property type="protein sequence ID" value="CAI9739040.1"/>
    <property type="molecule type" value="Genomic_DNA"/>
</dbReference>
<dbReference type="InterPro" id="IPR039724">
    <property type="entry name" value="WDR91"/>
</dbReference>
<dbReference type="GO" id="GO:0141039">
    <property type="term" value="F:phosphatidylinositol 3-kinase inhibitor activity"/>
    <property type="evidence" value="ECO:0007669"/>
    <property type="project" value="InterPro"/>
</dbReference>
<evidence type="ECO:0000256" key="5">
    <source>
        <dbReference type="ARBA" id="ARBA00022753"/>
    </source>
</evidence>
<dbReference type="PROSITE" id="PS50082">
    <property type="entry name" value="WD_REPEATS_2"/>
    <property type="match status" value="3"/>
</dbReference>
<name>A0AA36FHL7_OCTVU</name>
<evidence type="ECO:0000256" key="7">
    <source>
        <dbReference type="SAM" id="MobiDB-lite"/>
    </source>
</evidence>
<dbReference type="Pfam" id="PF23138">
    <property type="entry name" value="CTLH_Armc9"/>
    <property type="match status" value="1"/>
</dbReference>
<evidence type="ECO:0000313" key="12">
    <source>
        <dbReference type="Proteomes" id="UP001162480"/>
    </source>
</evidence>
<evidence type="ECO:0000259" key="10">
    <source>
        <dbReference type="Pfam" id="PF23138"/>
    </source>
</evidence>
<dbReference type="AlphaFoldDB" id="A0AA36FHL7"/>
<dbReference type="PROSITE" id="PS50294">
    <property type="entry name" value="WD_REPEATS_REGION"/>
    <property type="match status" value="1"/>
</dbReference>
<dbReference type="GO" id="GO:0031902">
    <property type="term" value="C:late endosome membrane"/>
    <property type="evidence" value="ECO:0007669"/>
    <property type="project" value="UniProtKB-SubCell"/>
</dbReference>
<keyword evidence="12" id="KW-1185">Reference proteome</keyword>
<dbReference type="Proteomes" id="UP001162480">
    <property type="component" value="Chromosome 22"/>
</dbReference>
<keyword evidence="5" id="KW-0967">Endosome</keyword>
<feature type="repeat" description="WD" evidence="6">
    <location>
        <begin position="687"/>
        <end position="721"/>
    </location>
</feature>
<feature type="compositionally biased region" description="Basic and acidic residues" evidence="7">
    <location>
        <begin position="380"/>
        <end position="389"/>
    </location>
</feature>
<evidence type="ECO:0000259" key="9">
    <source>
        <dbReference type="Pfam" id="PF12894"/>
    </source>
</evidence>
<reference evidence="11" key="1">
    <citation type="submission" date="2023-08" db="EMBL/GenBank/DDBJ databases">
        <authorList>
            <person name="Alioto T."/>
            <person name="Alioto T."/>
            <person name="Gomez Garrido J."/>
        </authorList>
    </citation>
    <scope>NUCLEOTIDE SEQUENCE</scope>
</reference>
<feature type="region of interest" description="Disordered" evidence="7">
    <location>
        <begin position="445"/>
        <end position="467"/>
    </location>
</feature>
<feature type="compositionally biased region" description="Basic and acidic residues" evidence="7">
    <location>
        <begin position="361"/>
        <end position="370"/>
    </location>
</feature>
<feature type="compositionally biased region" description="Low complexity" evidence="7">
    <location>
        <begin position="341"/>
        <end position="353"/>
    </location>
</feature>
<evidence type="ECO:0000256" key="8">
    <source>
        <dbReference type="SAM" id="Phobius"/>
    </source>
</evidence>
<dbReference type="SUPFAM" id="SSF50978">
    <property type="entry name" value="WD40 repeat-like"/>
    <property type="match status" value="1"/>
</dbReference>
<evidence type="ECO:0000256" key="4">
    <source>
        <dbReference type="ARBA" id="ARBA00021116"/>
    </source>
</evidence>